<dbReference type="AlphaFoldDB" id="A0AAN8FUR1"/>
<dbReference type="GO" id="GO:0008270">
    <property type="term" value="F:zinc ion binding"/>
    <property type="evidence" value="ECO:0007669"/>
    <property type="project" value="InterPro"/>
</dbReference>
<evidence type="ECO:0000256" key="5">
    <source>
        <dbReference type="ARBA" id="ARBA00023239"/>
    </source>
</evidence>
<organism evidence="10 11">
    <name type="scientific">Trichostrongylus colubriformis</name>
    <name type="common">Black scour worm</name>
    <dbReference type="NCBI Taxonomy" id="6319"/>
    <lineage>
        <taxon>Eukaryota</taxon>
        <taxon>Metazoa</taxon>
        <taxon>Ecdysozoa</taxon>
        <taxon>Nematoda</taxon>
        <taxon>Chromadorea</taxon>
        <taxon>Rhabditida</taxon>
        <taxon>Rhabditina</taxon>
        <taxon>Rhabditomorpha</taxon>
        <taxon>Strongyloidea</taxon>
        <taxon>Trichostrongylidae</taxon>
        <taxon>Trichostrongylus</taxon>
    </lineage>
</organism>
<dbReference type="EMBL" id="WIXE01010894">
    <property type="protein sequence ID" value="KAK5977230.1"/>
    <property type="molecule type" value="Genomic_DNA"/>
</dbReference>
<evidence type="ECO:0000256" key="7">
    <source>
        <dbReference type="SAM" id="Phobius"/>
    </source>
</evidence>
<keyword evidence="7" id="KW-0812">Transmembrane</keyword>
<feature type="chain" id="PRO_5043052221" description="carbonic anhydrase" evidence="8">
    <location>
        <begin position="19"/>
        <end position="336"/>
    </location>
</feature>
<comment type="caution">
    <text evidence="10">The sequence shown here is derived from an EMBL/GenBank/DDBJ whole genome shotgun (WGS) entry which is preliminary data.</text>
</comment>
<evidence type="ECO:0000313" key="10">
    <source>
        <dbReference type="EMBL" id="KAK5977230.1"/>
    </source>
</evidence>
<evidence type="ECO:0000313" key="11">
    <source>
        <dbReference type="Proteomes" id="UP001331761"/>
    </source>
</evidence>
<evidence type="ECO:0000256" key="1">
    <source>
        <dbReference type="ARBA" id="ARBA00010718"/>
    </source>
</evidence>
<keyword evidence="11" id="KW-1185">Reference proteome</keyword>
<evidence type="ECO:0000259" key="9">
    <source>
        <dbReference type="PROSITE" id="PS51144"/>
    </source>
</evidence>
<dbReference type="Pfam" id="PF00194">
    <property type="entry name" value="Carb_anhydrase"/>
    <property type="match status" value="1"/>
</dbReference>
<dbReference type="PROSITE" id="PS51144">
    <property type="entry name" value="ALPHA_CA_2"/>
    <property type="match status" value="1"/>
</dbReference>
<evidence type="ECO:0000256" key="3">
    <source>
        <dbReference type="ARBA" id="ARBA00022723"/>
    </source>
</evidence>
<sequence length="336" mass="38004">MLLISLLFLCSRNIPTSAVLFLPDLLPPINQNWKPQAWRQSEYHWSGLCVNGRDQSPIDLVLGDAEVTYNGELQFNNYENTGPISVDNRRRPGKIKGFLTWDEPPFFTGYNSSEKYFLRQLHFHWNSEHTFNGLHYPLELHLVHYREGFEAKKGHLPSAVSVVAVPFLVSEKELDGIEDLLTAASGLRSFEPVPLFSPSVLLPNDRTTYFTYTGSLTTPPCTEGVTWIVFPEPKLISAKQLESLVGNVDRPSVGIARPVQPRNGRNLYLNKSRRGLSNNGIFHEVIVIVLLCVGLLLVPPLFILWVIRQRSMLQDASKTSLSYNSSPLNMALPERY</sequence>
<evidence type="ECO:0000256" key="6">
    <source>
        <dbReference type="ARBA" id="ARBA00048348"/>
    </source>
</evidence>
<feature type="transmembrane region" description="Helical" evidence="7">
    <location>
        <begin position="281"/>
        <end position="307"/>
    </location>
</feature>
<feature type="signal peptide" evidence="8">
    <location>
        <begin position="1"/>
        <end position="18"/>
    </location>
</feature>
<name>A0AAN8FUR1_TRICO</name>
<evidence type="ECO:0000256" key="8">
    <source>
        <dbReference type="SAM" id="SignalP"/>
    </source>
</evidence>
<keyword evidence="5" id="KW-0456">Lyase</keyword>
<feature type="domain" description="Alpha-carbonic anhydrase" evidence="9">
    <location>
        <begin position="31"/>
        <end position="271"/>
    </location>
</feature>
<dbReference type="Gene3D" id="3.10.200.10">
    <property type="entry name" value="Alpha carbonic anhydrase"/>
    <property type="match status" value="1"/>
</dbReference>
<evidence type="ECO:0000256" key="4">
    <source>
        <dbReference type="ARBA" id="ARBA00022833"/>
    </source>
</evidence>
<dbReference type="SMART" id="SM01057">
    <property type="entry name" value="Carb_anhydrase"/>
    <property type="match status" value="1"/>
</dbReference>
<dbReference type="InterPro" id="IPR036398">
    <property type="entry name" value="CA_dom_sf"/>
</dbReference>
<dbReference type="CDD" id="cd00326">
    <property type="entry name" value="alpha_CA"/>
    <property type="match status" value="1"/>
</dbReference>
<protein>
    <recommendedName>
        <fullName evidence="2">carbonic anhydrase</fullName>
        <ecNumber evidence="2">4.2.1.1</ecNumber>
    </recommendedName>
</protein>
<reference evidence="10 11" key="1">
    <citation type="submission" date="2019-10" db="EMBL/GenBank/DDBJ databases">
        <title>Assembly and Annotation for the nematode Trichostrongylus colubriformis.</title>
        <authorList>
            <person name="Martin J."/>
        </authorList>
    </citation>
    <scope>NUCLEOTIDE SEQUENCE [LARGE SCALE GENOMIC DNA]</scope>
    <source>
        <strain evidence="10">G859</strain>
        <tissue evidence="10">Whole worm</tissue>
    </source>
</reference>
<dbReference type="EC" id="4.2.1.1" evidence="2"/>
<comment type="catalytic activity">
    <reaction evidence="6">
        <text>hydrogencarbonate + H(+) = CO2 + H2O</text>
        <dbReference type="Rhea" id="RHEA:10748"/>
        <dbReference type="ChEBI" id="CHEBI:15377"/>
        <dbReference type="ChEBI" id="CHEBI:15378"/>
        <dbReference type="ChEBI" id="CHEBI:16526"/>
        <dbReference type="ChEBI" id="CHEBI:17544"/>
        <dbReference type="EC" id="4.2.1.1"/>
    </reaction>
</comment>
<dbReference type="PANTHER" id="PTHR18952:SF265">
    <property type="entry name" value="CARBONIC ANHYDRASE"/>
    <property type="match status" value="1"/>
</dbReference>
<dbReference type="SUPFAM" id="SSF51069">
    <property type="entry name" value="Carbonic anhydrase"/>
    <property type="match status" value="1"/>
</dbReference>
<keyword evidence="7" id="KW-1133">Transmembrane helix</keyword>
<dbReference type="InterPro" id="IPR023561">
    <property type="entry name" value="Carbonic_anhydrase_a-class"/>
</dbReference>
<keyword evidence="8" id="KW-0732">Signal</keyword>
<dbReference type="InterPro" id="IPR001148">
    <property type="entry name" value="CA_dom"/>
</dbReference>
<keyword evidence="3" id="KW-0479">Metal-binding</keyword>
<accession>A0AAN8FUR1</accession>
<gene>
    <name evidence="10" type="ORF">GCK32_002009</name>
</gene>
<keyword evidence="7" id="KW-0472">Membrane</keyword>
<dbReference type="PANTHER" id="PTHR18952">
    <property type="entry name" value="CARBONIC ANHYDRASE"/>
    <property type="match status" value="1"/>
</dbReference>
<comment type="similarity">
    <text evidence="1">Belongs to the alpha-carbonic anhydrase family.</text>
</comment>
<proteinExistence type="inferred from homology"/>
<dbReference type="Proteomes" id="UP001331761">
    <property type="component" value="Unassembled WGS sequence"/>
</dbReference>
<dbReference type="GO" id="GO:0004089">
    <property type="term" value="F:carbonate dehydratase activity"/>
    <property type="evidence" value="ECO:0007669"/>
    <property type="project" value="UniProtKB-EC"/>
</dbReference>
<keyword evidence="4" id="KW-0862">Zinc</keyword>
<evidence type="ECO:0000256" key="2">
    <source>
        <dbReference type="ARBA" id="ARBA00012925"/>
    </source>
</evidence>